<evidence type="ECO:0000313" key="3">
    <source>
        <dbReference type="Proteomes" id="UP000642673"/>
    </source>
</evidence>
<comment type="caution">
    <text evidence="2">The sequence shown here is derived from an EMBL/GenBank/DDBJ whole genome shotgun (WGS) entry which is preliminary data.</text>
</comment>
<evidence type="ECO:0000256" key="1">
    <source>
        <dbReference type="SAM" id="MobiDB-lite"/>
    </source>
</evidence>
<proteinExistence type="predicted"/>
<sequence>MLRPSLRRAEVAASVAGDGREGRQARRHFRRSHGRGRNGRTALGGFSGPCVSGGPAPSEGRGTPGPGKVREAFAGLQATLGEACTPGDCAYFPGRVHDELHRMDRAVKATELIANRDKTNTWMRGHPGDYR</sequence>
<evidence type="ECO:0000313" key="2">
    <source>
        <dbReference type="EMBL" id="GHB81573.1"/>
    </source>
</evidence>
<name>A0ABQ3F336_9ACTN</name>
<gene>
    <name evidence="2" type="ORF">GCM10010347_60470</name>
</gene>
<dbReference type="EMBL" id="BMVP01000020">
    <property type="protein sequence ID" value="GHB81573.1"/>
    <property type="molecule type" value="Genomic_DNA"/>
</dbReference>
<feature type="compositionally biased region" description="Basic residues" evidence="1">
    <location>
        <begin position="25"/>
        <end position="38"/>
    </location>
</feature>
<reference evidence="3" key="1">
    <citation type="journal article" date="2019" name="Int. J. Syst. Evol. Microbiol.">
        <title>The Global Catalogue of Microorganisms (GCM) 10K type strain sequencing project: providing services to taxonomists for standard genome sequencing and annotation.</title>
        <authorList>
            <consortium name="The Broad Institute Genomics Platform"/>
            <consortium name="The Broad Institute Genome Sequencing Center for Infectious Disease"/>
            <person name="Wu L."/>
            <person name="Ma J."/>
        </authorList>
    </citation>
    <scope>NUCLEOTIDE SEQUENCE [LARGE SCALE GENOMIC DNA]</scope>
    <source>
        <strain evidence="3">JCM 4738</strain>
    </source>
</reference>
<feature type="region of interest" description="Disordered" evidence="1">
    <location>
        <begin position="1"/>
        <end position="67"/>
    </location>
</feature>
<protein>
    <submittedName>
        <fullName evidence="2">Uncharacterized protein</fullName>
    </submittedName>
</protein>
<organism evidence="2 3">
    <name type="scientific">Streptomyces cirratus</name>
    <dbReference type="NCBI Taxonomy" id="68187"/>
    <lineage>
        <taxon>Bacteria</taxon>
        <taxon>Bacillati</taxon>
        <taxon>Actinomycetota</taxon>
        <taxon>Actinomycetes</taxon>
        <taxon>Kitasatosporales</taxon>
        <taxon>Streptomycetaceae</taxon>
        <taxon>Streptomyces</taxon>
    </lineage>
</organism>
<dbReference type="Proteomes" id="UP000642673">
    <property type="component" value="Unassembled WGS sequence"/>
</dbReference>
<accession>A0ABQ3F336</accession>
<keyword evidence="3" id="KW-1185">Reference proteome</keyword>